<organism evidence="1 2">
    <name type="scientific">Acer saccharum</name>
    <name type="common">Sugar maple</name>
    <dbReference type="NCBI Taxonomy" id="4024"/>
    <lineage>
        <taxon>Eukaryota</taxon>
        <taxon>Viridiplantae</taxon>
        <taxon>Streptophyta</taxon>
        <taxon>Embryophyta</taxon>
        <taxon>Tracheophyta</taxon>
        <taxon>Spermatophyta</taxon>
        <taxon>Magnoliopsida</taxon>
        <taxon>eudicotyledons</taxon>
        <taxon>Gunneridae</taxon>
        <taxon>Pentapetalae</taxon>
        <taxon>rosids</taxon>
        <taxon>malvids</taxon>
        <taxon>Sapindales</taxon>
        <taxon>Sapindaceae</taxon>
        <taxon>Hippocastanoideae</taxon>
        <taxon>Acereae</taxon>
        <taxon>Acer</taxon>
    </lineage>
</organism>
<reference evidence="1" key="1">
    <citation type="journal article" date="2022" name="Plant J.">
        <title>Strategies of tolerance reflected in two North American maple genomes.</title>
        <authorList>
            <person name="McEvoy S.L."/>
            <person name="Sezen U.U."/>
            <person name="Trouern-Trend A."/>
            <person name="McMahon S.M."/>
            <person name="Schaberg P.G."/>
            <person name="Yang J."/>
            <person name="Wegrzyn J.L."/>
            <person name="Swenson N.G."/>
        </authorList>
    </citation>
    <scope>NUCLEOTIDE SEQUENCE</scope>
    <source>
        <strain evidence="1">NS2018</strain>
    </source>
</reference>
<keyword evidence="2" id="KW-1185">Reference proteome</keyword>
<dbReference type="AlphaFoldDB" id="A0AA39SNS8"/>
<dbReference type="EMBL" id="JAUESC010000004">
    <property type="protein sequence ID" value="KAK0596706.1"/>
    <property type="molecule type" value="Genomic_DNA"/>
</dbReference>
<evidence type="ECO:0000313" key="1">
    <source>
        <dbReference type="EMBL" id="KAK0596706.1"/>
    </source>
</evidence>
<protein>
    <submittedName>
        <fullName evidence="1">Uncharacterized protein</fullName>
    </submittedName>
</protein>
<evidence type="ECO:0000313" key="2">
    <source>
        <dbReference type="Proteomes" id="UP001168877"/>
    </source>
</evidence>
<accession>A0AA39SNS8</accession>
<sequence>MEIMYLVVREKVQQLQTAIVHIVIEEMITDPLTKRLSPKVFQGHVTRMGLVDSHDMQEQFVKTDSEIVTNIPSLPCHFFVFTNDFKFVGGGGFSDSSSSSLSSPSSSSLSLLRFVAVNDNGGSGGSLFRQ</sequence>
<dbReference type="Proteomes" id="UP001168877">
    <property type="component" value="Unassembled WGS sequence"/>
</dbReference>
<gene>
    <name evidence="1" type="ORF">LWI29_018273</name>
</gene>
<comment type="caution">
    <text evidence="1">The sequence shown here is derived from an EMBL/GenBank/DDBJ whole genome shotgun (WGS) entry which is preliminary data.</text>
</comment>
<name>A0AA39SNS8_ACESA</name>
<proteinExistence type="predicted"/>
<reference evidence="1" key="2">
    <citation type="submission" date="2023-06" db="EMBL/GenBank/DDBJ databases">
        <authorList>
            <person name="Swenson N.G."/>
            <person name="Wegrzyn J.L."/>
            <person name="Mcevoy S.L."/>
        </authorList>
    </citation>
    <scope>NUCLEOTIDE SEQUENCE</scope>
    <source>
        <strain evidence="1">NS2018</strain>
        <tissue evidence="1">Leaf</tissue>
    </source>
</reference>